<gene>
    <name evidence="1" type="ORF">AGERDE_LOCUS10134</name>
</gene>
<protein>
    <submittedName>
        <fullName evidence="1">10993_t:CDS:1</fullName>
    </submittedName>
</protein>
<dbReference type="InterPro" id="IPR027417">
    <property type="entry name" value="P-loop_NTPase"/>
</dbReference>
<dbReference type="EMBL" id="CAJVPL010002925">
    <property type="protein sequence ID" value="CAG8622560.1"/>
    <property type="molecule type" value="Genomic_DNA"/>
</dbReference>
<proteinExistence type="predicted"/>
<organism evidence="1 2">
    <name type="scientific">Ambispora gerdemannii</name>
    <dbReference type="NCBI Taxonomy" id="144530"/>
    <lineage>
        <taxon>Eukaryota</taxon>
        <taxon>Fungi</taxon>
        <taxon>Fungi incertae sedis</taxon>
        <taxon>Mucoromycota</taxon>
        <taxon>Glomeromycotina</taxon>
        <taxon>Glomeromycetes</taxon>
        <taxon>Archaeosporales</taxon>
        <taxon>Ambisporaceae</taxon>
        <taxon>Ambispora</taxon>
    </lineage>
</organism>
<dbReference type="SUPFAM" id="SSF52540">
    <property type="entry name" value="P-loop containing nucleoside triphosphate hydrolases"/>
    <property type="match status" value="1"/>
</dbReference>
<accession>A0A9N9GQI0</accession>
<comment type="caution">
    <text evidence="1">The sequence shown here is derived from an EMBL/GenBank/DDBJ whole genome shotgun (WGS) entry which is preliminary data.</text>
</comment>
<reference evidence="1" key="1">
    <citation type="submission" date="2021-06" db="EMBL/GenBank/DDBJ databases">
        <authorList>
            <person name="Kallberg Y."/>
            <person name="Tangrot J."/>
            <person name="Rosling A."/>
        </authorList>
    </citation>
    <scope>NUCLEOTIDE SEQUENCE</scope>
    <source>
        <strain evidence="1">MT106</strain>
    </source>
</reference>
<evidence type="ECO:0000313" key="2">
    <source>
        <dbReference type="Proteomes" id="UP000789831"/>
    </source>
</evidence>
<feature type="non-terminal residue" evidence="1">
    <location>
        <position position="134"/>
    </location>
</feature>
<dbReference type="Proteomes" id="UP000789831">
    <property type="component" value="Unassembled WGS sequence"/>
</dbReference>
<dbReference type="Gene3D" id="3.40.50.300">
    <property type="entry name" value="P-loop containing nucleotide triphosphate hydrolases"/>
    <property type="match status" value="1"/>
</dbReference>
<dbReference type="OrthoDB" id="5061070at2759"/>
<dbReference type="AlphaFoldDB" id="A0A9N9GQI0"/>
<evidence type="ECO:0000313" key="1">
    <source>
        <dbReference type="EMBL" id="CAG8622560.1"/>
    </source>
</evidence>
<name>A0A9N9GQI0_9GLOM</name>
<sequence length="134" mass="15105">MPRIDPSGLSDSQHAKKASHCIDSLRRLGALHAVDLPTVVFCGNHSAGKSSLLKAISDSTCTRCVMEMESKESWQCQLKLRKEYDDYGDEKLSRPLEFEFGSLINDTTDVEHMARRAQKALNLKENWTKYSGDQ</sequence>
<keyword evidence="2" id="KW-1185">Reference proteome</keyword>